<organism evidence="4">
    <name type="scientific">Haptolina ericina</name>
    <dbReference type="NCBI Taxonomy" id="156174"/>
    <lineage>
        <taxon>Eukaryota</taxon>
        <taxon>Haptista</taxon>
        <taxon>Haptophyta</taxon>
        <taxon>Prymnesiophyceae</taxon>
        <taxon>Prymnesiales</taxon>
        <taxon>Prymnesiaceae</taxon>
        <taxon>Haptolina</taxon>
    </lineage>
</organism>
<dbReference type="Gene3D" id="1.25.40.20">
    <property type="entry name" value="Ankyrin repeat-containing domain"/>
    <property type="match status" value="1"/>
</dbReference>
<protein>
    <submittedName>
        <fullName evidence="4">Uncharacterized protein</fullName>
    </submittedName>
</protein>
<dbReference type="SMART" id="SM00248">
    <property type="entry name" value="ANK"/>
    <property type="match status" value="3"/>
</dbReference>
<reference evidence="4" key="1">
    <citation type="submission" date="2021-01" db="EMBL/GenBank/DDBJ databases">
        <authorList>
            <person name="Corre E."/>
            <person name="Pelletier E."/>
            <person name="Niang G."/>
            <person name="Scheremetjew M."/>
            <person name="Finn R."/>
            <person name="Kale V."/>
            <person name="Holt S."/>
            <person name="Cochrane G."/>
            <person name="Meng A."/>
            <person name="Brown T."/>
            <person name="Cohen L."/>
        </authorList>
    </citation>
    <scope>NUCLEOTIDE SEQUENCE</scope>
    <source>
        <strain evidence="4">CCMP281</strain>
    </source>
</reference>
<name>A0A7S3EUR1_9EUKA</name>
<dbReference type="InterPro" id="IPR036770">
    <property type="entry name" value="Ankyrin_rpt-contain_sf"/>
</dbReference>
<accession>A0A7S3EUR1</accession>
<keyword evidence="1" id="KW-0677">Repeat</keyword>
<dbReference type="EMBL" id="HBHX01017480">
    <property type="protein sequence ID" value="CAE0109100.1"/>
    <property type="molecule type" value="Transcribed_RNA"/>
</dbReference>
<evidence type="ECO:0000256" key="1">
    <source>
        <dbReference type="ARBA" id="ARBA00022737"/>
    </source>
</evidence>
<dbReference type="InterPro" id="IPR050776">
    <property type="entry name" value="Ank_Repeat/CDKN_Inhibitor"/>
</dbReference>
<dbReference type="PROSITE" id="PS50088">
    <property type="entry name" value="ANK_REPEAT"/>
    <property type="match status" value="1"/>
</dbReference>
<gene>
    <name evidence="4" type="ORF">HERI1096_LOCUS9760</name>
</gene>
<dbReference type="PROSITE" id="PS50297">
    <property type="entry name" value="ANK_REP_REGION"/>
    <property type="match status" value="1"/>
</dbReference>
<dbReference type="InterPro" id="IPR002110">
    <property type="entry name" value="Ankyrin_rpt"/>
</dbReference>
<sequence length="158" mass="17330">MAVNTHSGHRRTPWHTAIEEKNLTQLQWLINKWPDDIDISGGLTGETPLAYACYRPPGGGFIDGVRLLLEAQADVHADPRTDKTPLHFAAQFNNLDICDLLLEHGADPTQTQPLSGKNAAGFAHAAGFKELSEHLVVRAEDYKRLGPPAGSQPKYIDN</sequence>
<dbReference type="AlphaFoldDB" id="A0A7S3EUR1"/>
<proteinExistence type="predicted"/>
<keyword evidence="2 3" id="KW-0040">ANK repeat</keyword>
<evidence type="ECO:0000256" key="3">
    <source>
        <dbReference type="PROSITE-ProRule" id="PRU00023"/>
    </source>
</evidence>
<dbReference type="PANTHER" id="PTHR24201">
    <property type="entry name" value="ANK_REP_REGION DOMAIN-CONTAINING PROTEIN"/>
    <property type="match status" value="1"/>
</dbReference>
<dbReference type="Pfam" id="PF12796">
    <property type="entry name" value="Ank_2"/>
    <property type="match status" value="1"/>
</dbReference>
<evidence type="ECO:0000313" key="4">
    <source>
        <dbReference type="EMBL" id="CAE0109100.1"/>
    </source>
</evidence>
<dbReference type="SUPFAM" id="SSF48403">
    <property type="entry name" value="Ankyrin repeat"/>
    <property type="match status" value="1"/>
</dbReference>
<evidence type="ECO:0000256" key="2">
    <source>
        <dbReference type="ARBA" id="ARBA00023043"/>
    </source>
</evidence>
<feature type="repeat" description="ANK" evidence="3">
    <location>
        <begin position="81"/>
        <end position="113"/>
    </location>
</feature>
<dbReference type="PANTHER" id="PTHR24201:SF15">
    <property type="entry name" value="ANKYRIN REPEAT DOMAIN-CONTAINING PROTEIN 66"/>
    <property type="match status" value="1"/>
</dbReference>